<evidence type="ECO:0000313" key="10">
    <source>
        <dbReference type="EMBL" id="GGG87376.1"/>
    </source>
</evidence>
<feature type="chain" id="PRO_5036861999" description="Peptidyl-prolyl cis-trans isomerase" evidence="8">
    <location>
        <begin position="22"/>
        <end position="245"/>
    </location>
</feature>
<keyword evidence="11" id="KW-1185">Reference proteome</keyword>
<dbReference type="GO" id="GO:0006457">
    <property type="term" value="P:protein folding"/>
    <property type="evidence" value="ECO:0007669"/>
    <property type="project" value="InterPro"/>
</dbReference>
<name>A0A917MA20_9SPHI</name>
<dbReference type="Proteomes" id="UP000660862">
    <property type="component" value="Unassembled WGS sequence"/>
</dbReference>
<dbReference type="AlphaFoldDB" id="A0A917MA20"/>
<feature type="domain" description="PPIase FKBP-type" evidence="9">
    <location>
        <begin position="143"/>
        <end position="229"/>
    </location>
</feature>
<dbReference type="Gene3D" id="3.10.50.40">
    <property type="match status" value="1"/>
</dbReference>
<dbReference type="EMBL" id="BMER01000001">
    <property type="protein sequence ID" value="GGG87376.1"/>
    <property type="molecule type" value="Genomic_DNA"/>
</dbReference>
<dbReference type="Pfam" id="PF01346">
    <property type="entry name" value="FKBP_N"/>
    <property type="match status" value="1"/>
</dbReference>
<gene>
    <name evidence="10" type="ORF">GCM10007415_21410</name>
</gene>
<protein>
    <recommendedName>
        <fullName evidence="7">Peptidyl-prolyl cis-trans isomerase</fullName>
        <ecNumber evidence="7">5.2.1.8</ecNumber>
    </recommendedName>
</protein>
<dbReference type="Pfam" id="PF00254">
    <property type="entry name" value="FKBP_C"/>
    <property type="match status" value="1"/>
</dbReference>
<dbReference type="PANTHER" id="PTHR43811">
    <property type="entry name" value="FKBP-TYPE PEPTIDYL-PROLYL CIS-TRANS ISOMERASE FKPA"/>
    <property type="match status" value="1"/>
</dbReference>
<dbReference type="Gene3D" id="1.10.287.460">
    <property type="entry name" value="Peptidyl-prolyl cis-trans isomerase, FKBP-type, N-terminal domain"/>
    <property type="match status" value="1"/>
</dbReference>
<sequence>MKFLSMIAAGCLLMNTGIVTAQQADEVKRPTLENHADSVAYAFGASVARDLKRTGLEGINANAFAQAIADVFDGKAIPFDEVQERELIMSTITAAREKMDGRMKAEASAFMERNGARQGVTTTASGLQYEVVRAGTGGRPGLMDTVTVHYKGQLSDGKVFDSSYDRGAPATFPLGRVIPGWQEGLQLMPVGAHYRIYVPYELGYGERGAGQDIPPYSALIFDVELISVQQPDEVSVIADPVDKAE</sequence>
<feature type="signal peptide" evidence="8">
    <location>
        <begin position="1"/>
        <end position="21"/>
    </location>
</feature>
<proteinExistence type="inferred from homology"/>
<evidence type="ECO:0000256" key="6">
    <source>
        <dbReference type="PROSITE-ProRule" id="PRU00277"/>
    </source>
</evidence>
<evidence type="ECO:0000256" key="5">
    <source>
        <dbReference type="ARBA" id="ARBA00023235"/>
    </source>
</evidence>
<dbReference type="EC" id="5.2.1.8" evidence="7"/>
<evidence type="ECO:0000313" key="11">
    <source>
        <dbReference type="Proteomes" id="UP000660862"/>
    </source>
</evidence>
<reference evidence="10" key="2">
    <citation type="submission" date="2020-09" db="EMBL/GenBank/DDBJ databases">
        <authorList>
            <person name="Sun Q."/>
            <person name="Zhou Y."/>
        </authorList>
    </citation>
    <scope>NUCLEOTIDE SEQUENCE</scope>
    <source>
        <strain evidence="10">CGMCC 1.12195</strain>
    </source>
</reference>
<dbReference type="InterPro" id="IPR001179">
    <property type="entry name" value="PPIase_FKBP_dom"/>
</dbReference>
<dbReference type="GO" id="GO:0003755">
    <property type="term" value="F:peptidyl-prolyl cis-trans isomerase activity"/>
    <property type="evidence" value="ECO:0007669"/>
    <property type="project" value="UniProtKB-UniRule"/>
</dbReference>
<comment type="caution">
    <text evidence="10">The sequence shown here is derived from an EMBL/GenBank/DDBJ whole genome shotgun (WGS) entry which is preliminary data.</text>
</comment>
<organism evidence="10 11">
    <name type="scientific">Parapedobacter pyrenivorans</name>
    <dbReference type="NCBI Taxonomy" id="1305674"/>
    <lineage>
        <taxon>Bacteria</taxon>
        <taxon>Pseudomonadati</taxon>
        <taxon>Bacteroidota</taxon>
        <taxon>Sphingobacteriia</taxon>
        <taxon>Sphingobacteriales</taxon>
        <taxon>Sphingobacteriaceae</taxon>
        <taxon>Parapedobacter</taxon>
    </lineage>
</organism>
<keyword evidence="3 8" id="KW-0732">Signal</keyword>
<evidence type="ECO:0000256" key="8">
    <source>
        <dbReference type="SAM" id="SignalP"/>
    </source>
</evidence>
<dbReference type="SUPFAM" id="SSF54534">
    <property type="entry name" value="FKBP-like"/>
    <property type="match status" value="1"/>
</dbReference>
<evidence type="ECO:0000256" key="4">
    <source>
        <dbReference type="ARBA" id="ARBA00023110"/>
    </source>
</evidence>
<dbReference type="InterPro" id="IPR036944">
    <property type="entry name" value="PPIase_FKBP_N_sf"/>
</dbReference>
<evidence type="ECO:0000256" key="2">
    <source>
        <dbReference type="ARBA" id="ARBA00006577"/>
    </source>
</evidence>
<dbReference type="InterPro" id="IPR000774">
    <property type="entry name" value="PPIase_FKBP_N"/>
</dbReference>
<evidence type="ECO:0000256" key="1">
    <source>
        <dbReference type="ARBA" id="ARBA00000971"/>
    </source>
</evidence>
<dbReference type="RefSeq" id="WP_229738676.1">
    <property type="nucleotide sequence ID" value="NZ_BMER01000001.1"/>
</dbReference>
<evidence type="ECO:0000256" key="3">
    <source>
        <dbReference type="ARBA" id="ARBA00022729"/>
    </source>
</evidence>
<dbReference type="PANTHER" id="PTHR43811:SF57">
    <property type="entry name" value="FKBP-TYPE PEPTIDYL-PROLYL CIS-TRANS ISOMERASE FKPA-RELATED"/>
    <property type="match status" value="1"/>
</dbReference>
<dbReference type="PROSITE" id="PS50059">
    <property type="entry name" value="FKBP_PPIASE"/>
    <property type="match status" value="1"/>
</dbReference>
<dbReference type="FunFam" id="3.10.50.40:FF:000045">
    <property type="entry name" value="Peptidyl-prolyl cis-trans isomerase"/>
    <property type="match status" value="1"/>
</dbReference>
<keyword evidence="5 6" id="KW-0413">Isomerase</keyword>
<keyword evidence="4 6" id="KW-0697">Rotamase</keyword>
<comment type="catalytic activity">
    <reaction evidence="1 6 7">
        <text>[protein]-peptidylproline (omega=180) = [protein]-peptidylproline (omega=0)</text>
        <dbReference type="Rhea" id="RHEA:16237"/>
        <dbReference type="Rhea" id="RHEA-COMP:10747"/>
        <dbReference type="Rhea" id="RHEA-COMP:10748"/>
        <dbReference type="ChEBI" id="CHEBI:83833"/>
        <dbReference type="ChEBI" id="CHEBI:83834"/>
        <dbReference type="EC" id="5.2.1.8"/>
    </reaction>
</comment>
<comment type="similarity">
    <text evidence="2 7">Belongs to the FKBP-type PPIase family.</text>
</comment>
<reference evidence="10" key="1">
    <citation type="journal article" date="2014" name="Int. J. Syst. Evol. Microbiol.">
        <title>Complete genome sequence of Corynebacterium casei LMG S-19264T (=DSM 44701T), isolated from a smear-ripened cheese.</title>
        <authorList>
            <consortium name="US DOE Joint Genome Institute (JGI-PGF)"/>
            <person name="Walter F."/>
            <person name="Albersmeier A."/>
            <person name="Kalinowski J."/>
            <person name="Ruckert C."/>
        </authorList>
    </citation>
    <scope>NUCLEOTIDE SEQUENCE</scope>
    <source>
        <strain evidence="10">CGMCC 1.12195</strain>
    </source>
</reference>
<evidence type="ECO:0000259" key="9">
    <source>
        <dbReference type="PROSITE" id="PS50059"/>
    </source>
</evidence>
<dbReference type="InterPro" id="IPR046357">
    <property type="entry name" value="PPIase_dom_sf"/>
</dbReference>
<accession>A0A917MA20</accession>
<evidence type="ECO:0000256" key="7">
    <source>
        <dbReference type="RuleBase" id="RU003915"/>
    </source>
</evidence>